<reference evidence="1" key="1">
    <citation type="submission" date="2021-01" db="EMBL/GenBank/DDBJ databases">
        <title>Whole genome shotgun sequence of Dactylosporangium siamense NBRC 106093.</title>
        <authorList>
            <person name="Komaki H."/>
            <person name="Tamura T."/>
        </authorList>
    </citation>
    <scope>NUCLEOTIDE SEQUENCE</scope>
    <source>
        <strain evidence="1">NBRC 106093</strain>
    </source>
</reference>
<keyword evidence="2" id="KW-1185">Reference proteome</keyword>
<gene>
    <name evidence="1" type="ORF">Dsi01nite_037970</name>
</gene>
<sequence length="166" mass="18360">MDLQDCGLGCLPVMEVAPVVWNVYRSTVTRYTKQEAGIAYLAVALFADSTEGRRYIEFQLADEEDRDWGYCIVDGPPTRFQPGDDVDALVTMMASHATLYGGLLSVSFDGMDLVLTFNDEAQRLFEWPRELTLRLDIAADELNALREGLHEVLAVGPGGNVPTITI</sequence>
<dbReference type="EMBL" id="BONQ01000056">
    <property type="protein sequence ID" value="GIG45756.1"/>
    <property type="molecule type" value="Genomic_DNA"/>
</dbReference>
<accession>A0A919PM51</accession>
<evidence type="ECO:0000313" key="1">
    <source>
        <dbReference type="EMBL" id="GIG45756.1"/>
    </source>
</evidence>
<evidence type="ECO:0000313" key="2">
    <source>
        <dbReference type="Proteomes" id="UP000660611"/>
    </source>
</evidence>
<proteinExistence type="predicted"/>
<protein>
    <submittedName>
        <fullName evidence="1">Uncharacterized protein</fullName>
    </submittedName>
</protein>
<comment type="caution">
    <text evidence="1">The sequence shown here is derived from an EMBL/GenBank/DDBJ whole genome shotgun (WGS) entry which is preliminary data.</text>
</comment>
<dbReference type="AlphaFoldDB" id="A0A919PM51"/>
<dbReference type="RefSeq" id="WP_203847560.1">
    <property type="nucleotide sequence ID" value="NZ_BAAAVW010000033.1"/>
</dbReference>
<organism evidence="1 2">
    <name type="scientific">Dactylosporangium siamense</name>
    <dbReference type="NCBI Taxonomy" id="685454"/>
    <lineage>
        <taxon>Bacteria</taxon>
        <taxon>Bacillati</taxon>
        <taxon>Actinomycetota</taxon>
        <taxon>Actinomycetes</taxon>
        <taxon>Micromonosporales</taxon>
        <taxon>Micromonosporaceae</taxon>
        <taxon>Dactylosporangium</taxon>
    </lineage>
</organism>
<dbReference type="Proteomes" id="UP000660611">
    <property type="component" value="Unassembled WGS sequence"/>
</dbReference>
<name>A0A919PM51_9ACTN</name>